<evidence type="ECO:0000256" key="1">
    <source>
        <dbReference type="ARBA" id="ARBA00005964"/>
    </source>
</evidence>
<dbReference type="InParanoid" id="A0A1Y2LNR1"/>
<dbReference type="AlphaFoldDB" id="A0A1Y2LNR1"/>
<proteinExistence type="inferred from homology"/>
<reference evidence="5 6" key="1">
    <citation type="journal article" date="2017" name="Genome Announc.">
        <title>Genome sequence of the saprophytic ascomycete Epicoccum nigrum ICMP 19927 strain isolated from New Zealand.</title>
        <authorList>
            <person name="Fokin M."/>
            <person name="Fleetwood D."/>
            <person name="Weir B.S."/>
            <person name="Villas-Boas S.G."/>
        </authorList>
    </citation>
    <scope>NUCLEOTIDE SEQUENCE [LARGE SCALE GENOMIC DNA]</scope>
    <source>
        <strain evidence="5 6">ICMP 19927</strain>
    </source>
</reference>
<dbReference type="InterPro" id="IPR029058">
    <property type="entry name" value="AB_hydrolase_fold"/>
</dbReference>
<accession>A0A1Y2LNR1</accession>
<dbReference type="EC" id="3.1.1.-" evidence="3"/>
<gene>
    <name evidence="5" type="ORF">B5807_09683</name>
</gene>
<protein>
    <recommendedName>
        <fullName evidence="3">Carboxylic ester hydrolase</fullName>
        <ecNumber evidence="3">3.1.1.-</ecNumber>
    </recommendedName>
</protein>
<dbReference type="InterPro" id="IPR019826">
    <property type="entry name" value="Carboxylesterase_B_AS"/>
</dbReference>
<evidence type="ECO:0000313" key="6">
    <source>
        <dbReference type="Proteomes" id="UP000193240"/>
    </source>
</evidence>
<keyword evidence="2 3" id="KW-0378">Hydrolase</keyword>
<evidence type="ECO:0000256" key="2">
    <source>
        <dbReference type="ARBA" id="ARBA00022801"/>
    </source>
</evidence>
<dbReference type="Proteomes" id="UP000193240">
    <property type="component" value="Unassembled WGS sequence"/>
</dbReference>
<keyword evidence="6" id="KW-1185">Reference proteome</keyword>
<dbReference type="InterPro" id="IPR050654">
    <property type="entry name" value="AChE-related_enzymes"/>
</dbReference>
<dbReference type="InterPro" id="IPR002018">
    <property type="entry name" value="CarbesteraseB"/>
</dbReference>
<dbReference type="GO" id="GO:0052689">
    <property type="term" value="F:carboxylic ester hydrolase activity"/>
    <property type="evidence" value="ECO:0007669"/>
    <property type="project" value="TreeGrafter"/>
</dbReference>
<comment type="similarity">
    <text evidence="1 3">Belongs to the type-B carboxylesterase/lipase family.</text>
</comment>
<dbReference type="EMBL" id="KZ107853">
    <property type="protein sequence ID" value="OSS45586.1"/>
    <property type="molecule type" value="Genomic_DNA"/>
</dbReference>
<dbReference type="SUPFAM" id="SSF53474">
    <property type="entry name" value="alpha/beta-Hydrolases"/>
    <property type="match status" value="1"/>
</dbReference>
<evidence type="ECO:0000313" key="5">
    <source>
        <dbReference type="EMBL" id="OSS45586.1"/>
    </source>
</evidence>
<dbReference type="PANTHER" id="PTHR43918:SF4">
    <property type="entry name" value="CARBOXYLIC ESTER HYDROLASE"/>
    <property type="match status" value="1"/>
</dbReference>
<dbReference type="Gene3D" id="3.40.50.1820">
    <property type="entry name" value="alpha/beta hydrolase"/>
    <property type="match status" value="1"/>
</dbReference>
<dbReference type="OMA" id="YRLAMTI"/>
<organism evidence="5 6">
    <name type="scientific">Epicoccum nigrum</name>
    <name type="common">Soil fungus</name>
    <name type="synonym">Epicoccum purpurascens</name>
    <dbReference type="NCBI Taxonomy" id="105696"/>
    <lineage>
        <taxon>Eukaryota</taxon>
        <taxon>Fungi</taxon>
        <taxon>Dikarya</taxon>
        <taxon>Ascomycota</taxon>
        <taxon>Pezizomycotina</taxon>
        <taxon>Dothideomycetes</taxon>
        <taxon>Pleosporomycetidae</taxon>
        <taxon>Pleosporales</taxon>
        <taxon>Pleosporineae</taxon>
        <taxon>Didymellaceae</taxon>
        <taxon>Epicoccum</taxon>
    </lineage>
</organism>
<dbReference type="PANTHER" id="PTHR43918">
    <property type="entry name" value="ACETYLCHOLINESTERASE"/>
    <property type="match status" value="1"/>
</dbReference>
<dbReference type="PROSITE" id="PS00122">
    <property type="entry name" value="CARBOXYLESTERASE_B_1"/>
    <property type="match status" value="1"/>
</dbReference>
<dbReference type="STRING" id="105696.A0A1Y2LNR1"/>
<feature type="domain" description="Carboxylesterase type B" evidence="4">
    <location>
        <begin position="4"/>
        <end position="326"/>
    </location>
</feature>
<evidence type="ECO:0000259" key="4">
    <source>
        <dbReference type="Pfam" id="PF00135"/>
    </source>
</evidence>
<evidence type="ECO:0000256" key="3">
    <source>
        <dbReference type="RuleBase" id="RU361235"/>
    </source>
</evidence>
<name>A0A1Y2LNR1_EPING</name>
<sequence>MQFGSGGYQYFDGGSLAITQNVIVVTINYRTNIFGFSNSPEVPFGSQNSGFLGQRFALQWVQQNIAAFGGDPARVTIFGESAGGESVKQLLANHPSPRPFSAAILQSQNAGFVGNGLISYTLTLANFNCTDIACLRDIEAMAIKSYIEKNSLVFPPVNGDGTSLDDVRPSIVKKKWAQVPTFFGSDLNEARFLVAIAGLNNDTAAVDGAFTGVGITDSKLRQSILVAYAAKGIRDSYILADRILTDFLYTCSTSTLASFLSLNGYTTYRYRFDPSFPTTSIFANSGAYHTSEIPEVFGTYPLSNQFGTATKQQIDLSAFMQRTWAGLTKHPRGGVGWPRVGSAFCKELGLLGSNGGCGVIAVNTLVADYPCALYVPISDALKVNYK</sequence>
<dbReference type="Pfam" id="PF00135">
    <property type="entry name" value="COesterase"/>
    <property type="match status" value="1"/>
</dbReference>